<feature type="transmembrane region" description="Helical" evidence="7">
    <location>
        <begin position="55"/>
        <end position="73"/>
    </location>
</feature>
<evidence type="ECO:0000256" key="7">
    <source>
        <dbReference type="SAM" id="Phobius"/>
    </source>
</evidence>
<feature type="transmembrane region" description="Helical" evidence="7">
    <location>
        <begin position="221"/>
        <end position="239"/>
    </location>
</feature>
<dbReference type="EMBL" id="JAQQXR010000011">
    <property type="protein sequence ID" value="MDC8760257.1"/>
    <property type="molecule type" value="Genomic_DNA"/>
</dbReference>
<evidence type="ECO:0000313" key="9">
    <source>
        <dbReference type="Proteomes" id="UP001221208"/>
    </source>
</evidence>
<feature type="transmembrane region" description="Helical" evidence="7">
    <location>
        <begin position="146"/>
        <end position="168"/>
    </location>
</feature>
<dbReference type="Pfam" id="PF03916">
    <property type="entry name" value="NrfD"/>
    <property type="match status" value="1"/>
</dbReference>
<reference evidence="8 9" key="1">
    <citation type="submission" date="2022-10" db="EMBL/GenBank/DDBJ databases">
        <title>Janthinobacterium sp. hw3 Genome sequencing.</title>
        <authorList>
            <person name="Park S."/>
        </authorList>
    </citation>
    <scope>NUCLEOTIDE SEQUENCE [LARGE SCALE GENOMIC DNA]</scope>
    <source>
        <strain evidence="9">hw3</strain>
    </source>
</reference>
<dbReference type="PANTHER" id="PTHR34856:SF2">
    <property type="entry name" value="PROTEIN NRFD"/>
    <property type="match status" value="1"/>
</dbReference>
<dbReference type="InterPro" id="IPR052049">
    <property type="entry name" value="Electron_transfer_protein"/>
</dbReference>
<keyword evidence="9" id="KW-1185">Reference proteome</keyword>
<feature type="transmembrane region" description="Helical" evidence="7">
    <location>
        <begin position="188"/>
        <end position="209"/>
    </location>
</feature>
<feature type="transmembrane region" description="Helical" evidence="7">
    <location>
        <begin position="20"/>
        <end position="43"/>
    </location>
</feature>
<feature type="transmembrane region" description="Helical" evidence="7">
    <location>
        <begin position="331"/>
        <end position="352"/>
    </location>
</feature>
<dbReference type="PANTHER" id="PTHR34856">
    <property type="entry name" value="PROTEIN NRFD"/>
    <property type="match status" value="1"/>
</dbReference>
<keyword evidence="6 7" id="KW-0472">Membrane</keyword>
<evidence type="ECO:0000256" key="1">
    <source>
        <dbReference type="ARBA" id="ARBA00004651"/>
    </source>
</evidence>
<dbReference type="RefSeq" id="WP_273673908.1">
    <property type="nucleotide sequence ID" value="NZ_JAQQXR010000011.1"/>
</dbReference>
<proteinExistence type="inferred from homology"/>
<keyword evidence="4 7" id="KW-0812">Transmembrane</keyword>
<dbReference type="Gene3D" id="1.20.1630.10">
    <property type="entry name" value="Formate dehydrogenase/DMSO reductase domain"/>
    <property type="match status" value="1"/>
</dbReference>
<name>A0ABT5K8Z6_9BURK</name>
<comment type="caution">
    <text evidence="8">The sequence shown here is derived from an EMBL/GenBank/DDBJ whole genome shotgun (WGS) entry which is preliminary data.</text>
</comment>
<dbReference type="InterPro" id="IPR005614">
    <property type="entry name" value="NrfD-like"/>
</dbReference>
<accession>A0ABT5K8Z6</accession>
<feature type="transmembrane region" description="Helical" evidence="7">
    <location>
        <begin position="93"/>
        <end position="114"/>
    </location>
</feature>
<dbReference type="Proteomes" id="UP001221208">
    <property type="component" value="Unassembled WGS sequence"/>
</dbReference>
<evidence type="ECO:0000313" key="8">
    <source>
        <dbReference type="EMBL" id="MDC8760257.1"/>
    </source>
</evidence>
<keyword evidence="5 7" id="KW-1133">Transmembrane helix</keyword>
<evidence type="ECO:0000256" key="6">
    <source>
        <dbReference type="ARBA" id="ARBA00023136"/>
    </source>
</evidence>
<feature type="transmembrane region" description="Helical" evidence="7">
    <location>
        <begin position="288"/>
        <end position="311"/>
    </location>
</feature>
<gene>
    <name evidence="8" type="primary">nrfD</name>
    <name evidence="8" type="ORF">OIK44_21945</name>
</gene>
<comment type="subcellular location">
    <subcellularLocation>
        <location evidence="1">Cell membrane</location>
        <topology evidence="1">Multi-pass membrane protein</topology>
    </subcellularLocation>
</comment>
<evidence type="ECO:0000256" key="2">
    <source>
        <dbReference type="ARBA" id="ARBA00008929"/>
    </source>
</evidence>
<organism evidence="8 9">
    <name type="scientific">Janthinobacterium fluminis</name>
    <dbReference type="NCBI Taxonomy" id="2987524"/>
    <lineage>
        <taxon>Bacteria</taxon>
        <taxon>Pseudomonadati</taxon>
        <taxon>Pseudomonadota</taxon>
        <taxon>Betaproteobacteria</taxon>
        <taxon>Burkholderiales</taxon>
        <taxon>Oxalobacteraceae</taxon>
        <taxon>Janthinobacterium</taxon>
    </lineage>
</organism>
<feature type="transmembrane region" description="Helical" evidence="7">
    <location>
        <begin position="259"/>
        <end position="281"/>
    </location>
</feature>
<evidence type="ECO:0000256" key="4">
    <source>
        <dbReference type="ARBA" id="ARBA00022692"/>
    </source>
</evidence>
<sequence length="375" mass="40331">MDSHITEVLNVTREASWLPWAVQYFFLIGLSYASFMLTLPYFVFRRQQFEALGRLSLLAALACGVAAPVALLADLHGPGRFYHFYLHFQPQSWMAWGSFFIPLYLGSLMLYAWLALRADLAAWGAAGRRGARWYRLAGRGGQAPRWALNGAALATLAGALLLALYTGMEVAVVRARPLWHTPFLPAQFVATAGTGAIGLALLFNHFLGGRDRQLEVVLNRVLALALAFVLILGGGWLFASLSGLSPVHSAAFNQVAGLPAWQLSAVWAVLATVVPMALAVWRPASSGLLNGVIALHSAWMMRWTIFIGGQAIPKTGAGLYDYHLPLGSDGLLGIVGTLGLWTVLLILMLEWLPWAGAAAFPRSGKAGAAGAPAIQ</sequence>
<protein>
    <submittedName>
        <fullName evidence="8">Polysulfide reductase NrfD</fullName>
    </submittedName>
</protein>
<evidence type="ECO:0000256" key="5">
    <source>
        <dbReference type="ARBA" id="ARBA00022989"/>
    </source>
</evidence>
<keyword evidence="3" id="KW-1003">Cell membrane</keyword>
<evidence type="ECO:0000256" key="3">
    <source>
        <dbReference type="ARBA" id="ARBA00022475"/>
    </source>
</evidence>
<comment type="similarity">
    <text evidence="2">Belongs to the NrfD family.</text>
</comment>